<keyword evidence="3" id="KW-0862">Zinc</keyword>
<evidence type="ECO:0000256" key="3">
    <source>
        <dbReference type="ARBA" id="ARBA00022833"/>
    </source>
</evidence>
<dbReference type="PROSITE" id="PS50865">
    <property type="entry name" value="ZF_MYND_2"/>
    <property type="match status" value="1"/>
</dbReference>
<organism evidence="6 7">
    <name type="scientific">Trametes coccinea (strain BRFM310)</name>
    <name type="common">Pycnoporus coccineus</name>
    <dbReference type="NCBI Taxonomy" id="1353009"/>
    <lineage>
        <taxon>Eukaryota</taxon>
        <taxon>Fungi</taxon>
        <taxon>Dikarya</taxon>
        <taxon>Basidiomycota</taxon>
        <taxon>Agaricomycotina</taxon>
        <taxon>Agaricomycetes</taxon>
        <taxon>Polyporales</taxon>
        <taxon>Polyporaceae</taxon>
        <taxon>Trametes</taxon>
    </lineage>
</organism>
<evidence type="ECO:0000313" key="6">
    <source>
        <dbReference type="EMBL" id="OSD01899.1"/>
    </source>
</evidence>
<reference evidence="6 7" key="1">
    <citation type="journal article" date="2015" name="Biotechnol. Biofuels">
        <title>Enhanced degradation of softwood versus hardwood by the white-rot fungus Pycnoporus coccineus.</title>
        <authorList>
            <person name="Couturier M."/>
            <person name="Navarro D."/>
            <person name="Chevret D."/>
            <person name="Henrissat B."/>
            <person name="Piumi F."/>
            <person name="Ruiz-Duenas F.J."/>
            <person name="Martinez A.T."/>
            <person name="Grigoriev I.V."/>
            <person name="Riley R."/>
            <person name="Lipzen A."/>
            <person name="Berrin J.G."/>
            <person name="Master E.R."/>
            <person name="Rosso M.N."/>
        </authorList>
    </citation>
    <scope>NUCLEOTIDE SEQUENCE [LARGE SCALE GENOMIC DNA]</scope>
    <source>
        <strain evidence="6 7">BRFM310</strain>
    </source>
</reference>
<proteinExistence type="predicted"/>
<evidence type="ECO:0000256" key="1">
    <source>
        <dbReference type="ARBA" id="ARBA00022723"/>
    </source>
</evidence>
<evidence type="ECO:0000256" key="2">
    <source>
        <dbReference type="ARBA" id="ARBA00022771"/>
    </source>
</evidence>
<dbReference type="OrthoDB" id="2786161at2759"/>
<dbReference type="GO" id="GO:0008270">
    <property type="term" value="F:zinc ion binding"/>
    <property type="evidence" value="ECO:0007669"/>
    <property type="project" value="UniProtKB-KW"/>
</dbReference>
<dbReference type="SUPFAM" id="SSF144232">
    <property type="entry name" value="HIT/MYND zinc finger-like"/>
    <property type="match status" value="1"/>
</dbReference>
<dbReference type="Gene3D" id="6.10.140.2220">
    <property type="match status" value="1"/>
</dbReference>
<dbReference type="AlphaFoldDB" id="A0A1Y2IL86"/>
<keyword evidence="7" id="KW-1185">Reference proteome</keyword>
<dbReference type="EMBL" id="KZ084108">
    <property type="protein sequence ID" value="OSD01899.1"/>
    <property type="molecule type" value="Genomic_DNA"/>
</dbReference>
<accession>A0A1Y2IL86</accession>
<sequence>MSEDVQYRLMQRKLLQNPKAVLAGARKGSQMEIMVLSNAWTMPPGVVSLDEAMDVFLLHLQEKRVPSNTADKFCHTANLAFASMVGLSKAGPLLPEDGPLVQMLLDAWPGIYKWSVYLFSTRIEGLERTDTRRRATLDVLSAFWYTIEHRDCIREAMVKSPGTIEIATRLWLEEDGGPIPTTMDSPAGTCVLGNMLKFADKEALNRVLRVAGGKAGEVAKLSIARLQRALKGPEYNAIHITIYMDFINSISRVPSHPLRHALLSANIIWVVTTALTKISVLIHTSRDPGFLTSMVAAFGYLRNCLESTEGFTWVAQSVGAGLLQAICDCSPRFRSVDPDDYVMIKDTVGDILPRYLVFRTVIEAVETALNKIEHSPQKKRVEESIIWPEWKRFTELARERVLIMSQIDAFKGHSTTCDNIQCQKVGPREMFRRCSACLTTFYCSKECQAVAWKEGDHKTMCKLKQRERAEGRSAPVSKRDYQFAHYFSMFDARMHIAELRRAARRDFPHTPLHELVISIDHTTLPPTYGVKDLKTYRVEPLAAAAPGESTMALEARNDALIEKVQQHPDRFTLVEMAVPAGQGTHIVLALATGELWGKEDADEDEPDVLSRALGPKGTLHGGDAKMRRIIARLMKVVRDDPVLKGLLSEEGSRQEQ</sequence>
<evidence type="ECO:0000259" key="5">
    <source>
        <dbReference type="PROSITE" id="PS50865"/>
    </source>
</evidence>
<evidence type="ECO:0000256" key="4">
    <source>
        <dbReference type="PROSITE-ProRule" id="PRU00134"/>
    </source>
</evidence>
<dbReference type="Pfam" id="PF01753">
    <property type="entry name" value="zf-MYND"/>
    <property type="match status" value="1"/>
</dbReference>
<keyword evidence="1" id="KW-0479">Metal-binding</keyword>
<dbReference type="Proteomes" id="UP000193067">
    <property type="component" value="Unassembled WGS sequence"/>
</dbReference>
<keyword evidence="2 4" id="KW-0863">Zinc-finger</keyword>
<dbReference type="STRING" id="1353009.A0A1Y2IL86"/>
<gene>
    <name evidence="6" type="ORF">PYCCODRAFT_1468190</name>
</gene>
<feature type="domain" description="MYND-type" evidence="5">
    <location>
        <begin position="422"/>
        <end position="461"/>
    </location>
</feature>
<protein>
    <recommendedName>
        <fullName evidence="5">MYND-type domain-containing protein</fullName>
    </recommendedName>
</protein>
<evidence type="ECO:0000313" key="7">
    <source>
        <dbReference type="Proteomes" id="UP000193067"/>
    </source>
</evidence>
<dbReference type="InterPro" id="IPR002893">
    <property type="entry name" value="Znf_MYND"/>
</dbReference>
<name>A0A1Y2IL86_TRAC3</name>